<organism evidence="2">
    <name type="scientific">marine sediment metagenome</name>
    <dbReference type="NCBI Taxonomy" id="412755"/>
    <lineage>
        <taxon>unclassified sequences</taxon>
        <taxon>metagenomes</taxon>
        <taxon>ecological metagenomes</taxon>
    </lineage>
</organism>
<dbReference type="AlphaFoldDB" id="A0A0F9AA66"/>
<feature type="non-terminal residue" evidence="2">
    <location>
        <position position="1"/>
    </location>
</feature>
<feature type="non-terminal residue" evidence="2">
    <location>
        <position position="465"/>
    </location>
</feature>
<reference evidence="2" key="1">
    <citation type="journal article" date="2015" name="Nature">
        <title>Complex archaea that bridge the gap between prokaryotes and eukaryotes.</title>
        <authorList>
            <person name="Spang A."/>
            <person name="Saw J.H."/>
            <person name="Jorgensen S.L."/>
            <person name="Zaremba-Niedzwiedzka K."/>
            <person name="Martijn J."/>
            <person name="Lind A.E."/>
            <person name="van Eijk R."/>
            <person name="Schleper C."/>
            <person name="Guy L."/>
            <person name="Ettema T.J."/>
        </authorList>
    </citation>
    <scope>NUCLEOTIDE SEQUENCE</scope>
</reference>
<keyword evidence="1" id="KW-0175">Coiled coil</keyword>
<evidence type="ECO:0000313" key="2">
    <source>
        <dbReference type="EMBL" id="KKL06449.1"/>
    </source>
</evidence>
<dbReference type="EMBL" id="LAZR01043699">
    <property type="protein sequence ID" value="KKL06449.1"/>
    <property type="molecule type" value="Genomic_DNA"/>
</dbReference>
<sequence length="465" mass="50322">EQHIHALERHLEIQDKIGLSATKLKEILDQLPTFESFKTFQAIAGENFWESLVVGAASGKFGVGATPSSIAFKGLAKGTAAGGLVDYEAAANPAFMIESLLEKGVKPQVFGPGATGGMPTAAAIMPRATGEIMVASRAIAEALLKETTAEFAAFKPDDPRRGAAITALQSLISEVDKDSGAAIWKWSNTITGTLESSSAETVARITATVSEQEAQILIFRQKSIEAAGRATQRLLTMQFTGAMAGIRDPGGFNIGPRARRELTAEQRVMEALPMTLQRLVDLQKEMAEIQRQYNEQLGEGNIEEASAQMAKSAGAIKIMDNQLKELVMTLQKEGFEISRALHYNMAIQDLNKTLEEAAIVAEDAAKAEERRTQFIKHTSGALAGLTELPSLTFGKSEKDLTGLERLQKRMPGLAKIVKGMDQLIKKRDSMLGVLTDVDKKRSMFAKAMNDLAASGERLTEEQIKV</sequence>
<name>A0A0F9AA66_9ZZZZ</name>
<feature type="coiled-coil region" evidence="1">
    <location>
        <begin position="272"/>
        <end position="299"/>
    </location>
</feature>
<accession>A0A0F9AA66</accession>
<proteinExistence type="predicted"/>
<protein>
    <submittedName>
        <fullName evidence="2">Uncharacterized protein</fullName>
    </submittedName>
</protein>
<gene>
    <name evidence="2" type="ORF">LCGC14_2595920</name>
</gene>
<evidence type="ECO:0000256" key="1">
    <source>
        <dbReference type="SAM" id="Coils"/>
    </source>
</evidence>
<comment type="caution">
    <text evidence="2">The sequence shown here is derived from an EMBL/GenBank/DDBJ whole genome shotgun (WGS) entry which is preliminary data.</text>
</comment>